<evidence type="ECO:0000256" key="2">
    <source>
        <dbReference type="SAM" id="MobiDB-lite"/>
    </source>
</evidence>
<feature type="compositionally biased region" description="Basic and acidic residues" evidence="2">
    <location>
        <begin position="169"/>
        <end position="182"/>
    </location>
</feature>
<dbReference type="AlphaFoldDB" id="A0A9W8QBJ4"/>
<dbReference type="GeneID" id="80898495"/>
<sequence length="968" mass="106786">MKKKRPRDRFWIVTVPIPHDSARGGGARLQLVRFSFDARLANKQGQFSGPTPKSIIPGVQSAGQTVAALPAKSSAQRPKLPFTGLNFITNLDREIVRTLSPATRVNDQARGSANEDGSASAHFSHGSDHDESERENATHPADSLCDDRQQSVPFDIDFCSPPPRTCDKRNVAPLPLERHDRPSSGVNKDTSDTVDNPPSHGKTIHRRQSQTCLDVERSAPHRTHSRTSNVSRKRQSGPADYQTSEPDRKRLAMSEAVKYWNELIQISTEESERARATIYSLEKKLQRQANELEAAKSALKTGDTSLEALEKQYQDLQARDSRSSENEKGLQVKFNELSVDYEKLRSQVKETAAKYRSCEEKLESAISEQQNLSKSSRNIYDNLNAQMKQDEARGKANAEAVEKALQASQQKRDELKKFVEHIQHDFQHQKSQYENKIRSLQQENESQGDQLDVLEEEKEMVYSEMISNRCTKACIESVDSKLSGFVTQLRALDASQDTAAIELRNVKTRVEDLPGSRDFAKLKEQVSGSHTKVSDLERVIKESILPAIESIAAKQSESQASVDSLASVSQGGLAKLQEQIQTHAIDFGKTVKTSNESHARVFDLLTLISAANEDVSSRVEAANSRLESLVDGISSQGILGKRIATILESTQGLSESNEKIASAQEKAQEEAQQLHEALAVKIDVQSSDLDTATQGLVTDLKPFETYLAALKAKLTPEDPRPGTSSKSASISRKMLQDVEALRSNLGQVESQLSKIDDVPLSLQKIYDLSLLIQETSKYMDKEERWVHQTMVDRVLHSEGPGSTDKSASQTSSSESSASASIDFGSISQESHSEDSCESQIRKVIVHSPRPEEDSPIRVTTAQEQRRRRESAKPRPILKQSQNQAGAAKTPAALVRSGFHTAEEVIEDIRSALIQSPSSRRTTGLTPMTEYLRQIKATYGRSGVMLGDLADAEPAACQAATAVSITAAV</sequence>
<keyword evidence="1" id="KW-0175">Coiled coil</keyword>
<dbReference type="Proteomes" id="UP001144673">
    <property type="component" value="Chromosome 4"/>
</dbReference>
<keyword evidence="4" id="KW-1185">Reference proteome</keyword>
<proteinExistence type="predicted"/>
<reference evidence="3" key="1">
    <citation type="journal article" date="2023" name="Access Microbiol">
        <title>De-novo genome assembly for Akanthomyces muscarius, a biocontrol agent of insect agricultural pests.</title>
        <authorList>
            <person name="Erdos Z."/>
            <person name="Studholme D.J."/>
            <person name="Raymond B."/>
            <person name="Sharma M."/>
        </authorList>
    </citation>
    <scope>NUCLEOTIDE SEQUENCE</scope>
    <source>
        <strain evidence="3">Ve6</strain>
    </source>
</reference>
<feature type="region of interest" description="Disordered" evidence="2">
    <location>
        <begin position="169"/>
        <end position="249"/>
    </location>
</feature>
<evidence type="ECO:0000256" key="1">
    <source>
        <dbReference type="SAM" id="Coils"/>
    </source>
</evidence>
<feature type="compositionally biased region" description="Low complexity" evidence="2">
    <location>
        <begin position="801"/>
        <end position="821"/>
    </location>
</feature>
<feature type="region of interest" description="Disordered" evidence="2">
    <location>
        <begin position="845"/>
        <end position="889"/>
    </location>
</feature>
<comment type="caution">
    <text evidence="3">The sequence shown here is derived from an EMBL/GenBank/DDBJ whole genome shotgun (WGS) entry which is preliminary data.</text>
</comment>
<feature type="coiled-coil region" evidence="1">
    <location>
        <begin position="653"/>
        <end position="680"/>
    </location>
</feature>
<feature type="compositionally biased region" description="Basic residues" evidence="2">
    <location>
        <begin position="220"/>
        <end position="235"/>
    </location>
</feature>
<feature type="compositionally biased region" description="Polar residues" evidence="2">
    <location>
        <begin position="102"/>
        <end position="117"/>
    </location>
</feature>
<organism evidence="3 4">
    <name type="scientific">Akanthomyces muscarius</name>
    <name type="common">Entomopathogenic fungus</name>
    <name type="synonym">Lecanicillium muscarium</name>
    <dbReference type="NCBI Taxonomy" id="2231603"/>
    <lineage>
        <taxon>Eukaryota</taxon>
        <taxon>Fungi</taxon>
        <taxon>Dikarya</taxon>
        <taxon>Ascomycota</taxon>
        <taxon>Pezizomycotina</taxon>
        <taxon>Sordariomycetes</taxon>
        <taxon>Hypocreomycetidae</taxon>
        <taxon>Hypocreales</taxon>
        <taxon>Cordycipitaceae</taxon>
        <taxon>Akanthomyces</taxon>
    </lineage>
</organism>
<feature type="compositionally biased region" description="Basic and acidic residues" evidence="2">
    <location>
        <begin position="125"/>
        <end position="137"/>
    </location>
</feature>
<accession>A0A9W8QBJ4</accession>
<feature type="coiled-coil region" evidence="1">
    <location>
        <begin position="398"/>
        <end position="457"/>
    </location>
</feature>
<feature type="region of interest" description="Disordered" evidence="2">
    <location>
        <begin position="102"/>
        <end position="147"/>
    </location>
</feature>
<dbReference type="EMBL" id="JAJHUN010000009">
    <property type="protein sequence ID" value="KAJ4150593.1"/>
    <property type="molecule type" value="Genomic_DNA"/>
</dbReference>
<gene>
    <name evidence="3" type="ORF">LMH87_011336</name>
</gene>
<feature type="compositionally biased region" description="Polar residues" evidence="2">
    <location>
        <begin position="184"/>
        <end position="196"/>
    </location>
</feature>
<evidence type="ECO:0000313" key="3">
    <source>
        <dbReference type="EMBL" id="KAJ4150593.1"/>
    </source>
</evidence>
<protein>
    <submittedName>
        <fullName evidence="3">Uncharacterized protein</fullName>
    </submittedName>
</protein>
<feature type="coiled-coil region" evidence="1">
    <location>
        <begin position="271"/>
        <end position="368"/>
    </location>
</feature>
<feature type="compositionally biased region" description="Basic and acidic residues" evidence="2">
    <location>
        <begin position="863"/>
        <end position="872"/>
    </location>
</feature>
<dbReference type="RefSeq" id="XP_056052307.1">
    <property type="nucleotide sequence ID" value="XM_056200462.1"/>
</dbReference>
<evidence type="ECO:0000313" key="4">
    <source>
        <dbReference type="Proteomes" id="UP001144673"/>
    </source>
</evidence>
<name>A0A9W8QBJ4_AKAMU</name>
<feature type="region of interest" description="Disordered" evidence="2">
    <location>
        <begin position="796"/>
        <end position="821"/>
    </location>
</feature>